<dbReference type="Pfam" id="PF23559">
    <property type="entry name" value="WHD_DRP"/>
    <property type="match status" value="1"/>
</dbReference>
<evidence type="ECO:0000256" key="3">
    <source>
        <dbReference type="ARBA" id="ARBA00022741"/>
    </source>
</evidence>
<dbReference type="PANTHER" id="PTHR36766:SF38">
    <property type="entry name" value="DISEASE RESISTANCE PROTEIN RGA3"/>
    <property type="match status" value="1"/>
</dbReference>
<evidence type="ECO:0000259" key="7">
    <source>
        <dbReference type="Pfam" id="PF00931"/>
    </source>
</evidence>
<dbReference type="Pfam" id="PF00931">
    <property type="entry name" value="NB-ARC"/>
    <property type="match status" value="1"/>
</dbReference>
<dbReference type="Pfam" id="PF18052">
    <property type="entry name" value="Rx_N"/>
    <property type="match status" value="1"/>
</dbReference>
<evidence type="ECO:0000256" key="1">
    <source>
        <dbReference type="ARBA" id="ARBA00022614"/>
    </source>
</evidence>
<evidence type="ECO:0000259" key="9">
    <source>
        <dbReference type="Pfam" id="PF23559"/>
    </source>
</evidence>
<keyword evidence="12" id="KW-1185">Reference proteome</keyword>
<dbReference type="FunFam" id="1.10.10.10:FF:000322">
    <property type="entry name" value="Probable disease resistance protein At1g63360"/>
    <property type="match status" value="1"/>
</dbReference>
<evidence type="ECO:0000259" key="8">
    <source>
        <dbReference type="Pfam" id="PF18052"/>
    </source>
</evidence>
<dbReference type="Gene3D" id="1.10.10.10">
    <property type="entry name" value="Winged helix-like DNA-binding domain superfamily/Winged helix DNA-binding domain"/>
    <property type="match status" value="1"/>
</dbReference>
<dbReference type="Gene3D" id="1.20.5.4130">
    <property type="match status" value="1"/>
</dbReference>
<evidence type="ECO:0000256" key="2">
    <source>
        <dbReference type="ARBA" id="ARBA00022737"/>
    </source>
</evidence>
<keyword evidence="3" id="KW-0547">Nucleotide-binding</keyword>
<keyword evidence="4" id="KW-0611">Plant defense</keyword>
<dbReference type="GO" id="GO:0006952">
    <property type="term" value="P:defense response"/>
    <property type="evidence" value="ECO:0007669"/>
    <property type="project" value="UniProtKB-KW"/>
</dbReference>
<organism evidence="11 12">
    <name type="scientific">Lithocarpus litseifolius</name>
    <dbReference type="NCBI Taxonomy" id="425828"/>
    <lineage>
        <taxon>Eukaryota</taxon>
        <taxon>Viridiplantae</taxon>
        <taxon>Streptophyta</taxon>
        <taxon>Embryophyta</taxon>
        <taxon>Tracheophyta</taxon>
        <taxon>Spermatophyta</taxon>
        <taxon>Magnoliopsida</taxon>
        <taxon>eudicotyledons</taxon>
        <taxon>Gunneridae</taxon>
        <taxon>Pentapetalae</taxon>
        <taxon>rosids</taxon>
        <taxon>fabids</taxon>
        <taxon>Fagales</taxon>
        <taxon>Fagaceae</taxon>
        <taxon>Lithocarpus</taxon>
    </lineage>
</organism>
<evidence type="ECO:0000259" key="10">
    <source>
        <dbReference type="Pfam" id="PF25019"/>
    </source>
</evidence>
<dbReference type="InterPro" id="IPR027417">
    <property type="entry name" value="P-loop_NTPase"/>
</dbReference>
<evidence type="ECO:0000313" key="11">
    <source>
        <dbReference type="EMBL" id="KAL0007254.1"/>
    </source>
</evidence>
<evidence type="ECO:0000256" key="5">
    <source>
        <dbReference type="ARBA" id="ARBA00022840"/>
    </source>
</evidence>
<keyword evidence="1" id="KW-0433">Leucine-rich repeat</keyword>
<dbReference type="EMBL" id="JAZDWU010000003">
    <property type="protein sequence ID" value="KAL0007254.1"/>
    <property type="molecule type" value="Genomic_DNA"/>
</dbReference>
<dbReference type="Pfam" id="PF00560">
    <property type="entry name" value="LRR_1"/>
    <property type="match status" value="1"/>
</dbReference>
<feature type="domain" description="Disease resistance N-terminal" evidence="8">
    <location>
        <begin position="12"/>
        <end position="97"/>
    </location>
</feature>
<evidence type="ECO:0000256" key="6">
    <source>
        <dbReference type="SAM" id="Coils"/>
    </source>
</evidence>
<feature type="domain" description="Disease resistance protein winged helix" evidence="9">
    <location>
        <begin position="424"/>
        <end position="493"/>
    </location>
</feature>
<dbReference type="Gene3D" id="3.40.50.300">
    <property type="entry name" value="P-loop containing nucleotide triphosphate hydrolases"/>
    <property type="match status" value="1"/>
</dbReference>
<name>A0AAW2DCC2_9ROSI</name>
<accession>A0AAW2DCC2</accession>
<dbReference type="SUPFAM" id="SSF52540">
    <property type="entry name" value="P-loop containing nucleoside triphosphate hydrolases"/>
    <property type="match status" value="1"/>
</dbReference>
<dbReference type="AlphaFoldDB" id="A0AAW2DCC2"/>
<dbReference type="InterPro" id="IPR036388">
    <property type="entry name" value="WH-like_DNA-bd_sf"/>
</dbReference>
<dbReference type="CDD" id="cd14798">
    <property type="entry name" value="RX-CC_like"/>
    <property type="match status" value="1"/>
</dbReference>
<dbReference type="InterPro" id="IPR001611">
    <property type="entry name" value="Leu-rich_rpt"/>
</dbReference>
<dbReference type="GO" id="GO:0043531">
    <property type="term" value="F:ADP binding"/>
    <property type="evidence" value="ECO:0007669"/>
    <property type="project" value="InterPro"/>
</dbReference>
<keyword evidence="6" id="KW-0175">Coiled coil</keyword>
<dbReference type="PROSITE" id="PS51450">
    <property type="entry name" value="LRR"/>
    <property type="match status" value="1"/>
</dbReference>
<evidence type="ECO:0000256" key="4">
    <source>
        <dbReference type="ARBA" id="ARBA00022821"/>
    </source>
</evidence>
<evidence type="ECO:0000313" key="12">
    <source>
        <dbReference type="Proteomes" id="UP001459277"/>
    </source>
</evidence>
<dbReference type="InterPro" id="IPR056789">
    <property type="entry name" value="LRR_R13L1-DRL21"/>
</dbReference>
<dbReference type="InterPro" id="IPR002182">
    <property type="entry name" value="NB-ARC"/>
</dbReference>
<keyword evidence="2" id="KW-0677">Repeat</keyword>
<keyword evidence="5" id="KW-0067">ATP-binding</keyword>
<sequence>MAEGVLFEPAKRVLEELGSLALQEIKLAHGVKAELENLKSTVSTIKDVLLDAEKKAGDSVAVKGWLEKLKDFLHDADDVLDDFATEALQRKVMAGNKVMKEVRIFFSSSNQIAFSLKMGHRIKATRERLDVITNEMMKFPFIKGSIEPQVKNKDRETYSFVLQDEVIGRENDKQEIIKFLLDTNVEDNVSIIPIVGIGGLGKTTLAQLIYNDENVKTHFEPKLWICVSDNFDVKQIVKQILESLKEERHEENLENLQNHLREKLNGKKYFLVLDDVWNEDRDKWLLLKNLLVSGARGSRILITTRSENVAKITATNLWYSLKGLPREKAWSLFVKMAFERGKEPTKKFLEIGNKIVEKCDGLPLAIRTIGSLLYLKTSEIEWQSFLDNELLKIGQQENKISSTLKLSYDHLPPHLKQCFAYCRLFPKDDRIDVYTLINLWAAHGFISPKQCFEDVGRKYFMELLWRSFFQDVENDELGNIESCKMHDLMHDLASHVSGTESAILNSSGENDIEKVRHVSFNFVDSSMQFSIPMSNGRKIHTVLVSNLRGNLGNLNWDAFISNCKYLRALELSNLGLLVVPHSIGKLKHLRYLNLSSNRIEILPNSITKMLNLQTLILRDCNLRELPKGIKKLVNLRFLDIRGCHELITTPLEIEHLTCLETILPVVVVRKEGSGASCSGSYYKKKKADSNGGPSQLKELHNLGGKLIIENLGYGKDDVSKYKDANLRDKQHLQQLSLQWGWWDGESECDEMLLEGLQPHPNLKALQLWNYMGVRIPSWVSSLTNLVNFELFYNWRLQHLPPLNQLPFLKSVKLWGMEALEYISDEDSVSNVLGASSSSSSSSSKTPFFPSLSSLYIWECPKLKGWWRNEPHHLLLPSFPPSLSTLRIEDCPNLTSMPPFPYLKERLELRGCSWKVLEQTMKMGAATTSTYFPLSQLQTLELSCINDLESLPEEGLRNLVSLPWIGSLTSLQSLNIFRCPNLTSLPQEIRNLTSLKVLSIRECPLLGQRCKRQIGEDWPFIAHVPFITVDDGKDLYPQFADYLLQCLKESCCFGFNGEANRVENFKCWAKLCMLNGWLLRLPQLRTSSVIKPLGEVTYQGRFGDQSFVLPYALYKQVFRRYENMHLDKAGMALSYSSKQLKFNSTLRNRTLKELNFPPLPPAGRNICPNILSHCFGSIERQIEFTISSTGQICACSTEVAFETSTTKNLFGDIVKLLIKAELMTKALSHHMLCTSKQSEAMRTCNCTEMELTYLSQQLKIN</sequence>
<feature type="domain" description="R13L1/DRL21-like LRR repeat region" evidence="10">
    <location>
        <begin position="694"/>
        <end position="816"/>
    </location>
</feature>
<reference evidence="11 12" key="1">
    <citation type="submission" date="2024-01" db="EMBL/GenBank/DDBJ databases">
        <title>A telomere-to-telomere, gap-free genome of sweet tea (Lithocarpus litseifolius).</title>
        <authorList>
            <person name="Zhou J."/>
        </authorList>
    </citation>
    <scope>NUCLEOTIDE SEQUENCE [LARGE SCALE GENOMIC DNA]</scope>
    <source>
        <strain evidence="11">Zhou-2022a</strain>
        <tissue evidence="11">Leaf</tissue>
    </source>
</reference>
<dbReference type="SMART" id="SM00369">
    <property type="entry name" value="LRR_TYP"/>
    <property type="match status" value="3"/>
</dbReference>
<dbReference type="Gene3D" id="3.80.10.10">
    <property type="entry name" value="Ribonuclease Inhibitor"/>
    <property type="match status" value="3"/>
</dbReference>
<dbReference type="Proteomes" id="UP001459277">
    <property type="component" value="Unassembled WGS sequence"/>
</dbReference>
<protein>
    <recommendedName>
        <fullName evidence="13">Disease resistance protein RGA3</fullName>
    </recommendedName>
</protein>
<dbReference type="FunFam" id="3.40.50.300:FF:001091">
    <property type="entry name" value="Probable disease resistance protein At1g61300"/>
    <property type="match status" value="1"/>
</dbReference>
<dbReference type="InterPro" id="IPR041118">
    <property type="entry name" value="Rx_N"/>
</dbReference>
<proteinExistence type="predicted"/>
<dbReference type="Pfam" id="PF25019">
    <property type="entry name" value="LRR_R13L1-DRL21"/>
    <property type="match status" value="1"/>
</dbReference>
<dbReference type="SUPFAM" id="SSF52058">
    <property type="entry name" value="L domain-like"/>
    <property type="match status" value="1"/>
</dbReference>
<dbReference type="GO" id="GO:0051707">
    <property type="term" value="P:response to other organism"/>
    <property type="evidence" value="ECO:0007669"/>
    <property type="project" value="UniProtKB-ARBA"/>
</dbReference>
<dbReference type="InterPro" id="IPR003591">
    <property type="entry name" value="Leu-rich_rpt_typical-subtyp"/>
</dbReference>
<dbReference type="PANTHER" id="PTHR36766">
    <property type="entry name" value="PLANT BROAD-SPECTRUM MILDEW RESISTANCE PROTEIN RPW8"/>
    <property type="match status" value="1"/>
</dbReference>
<comment type="caution">
    <text evidence="11">The sequence shown here is derived from an EMBL/GenBank/DDBJ whole genome shotgun (WGS) entry which is preliminary data.</text>
</comment>
<feature type="domain" description="NB-ARC" evidence="7">
    <location>
        <begin position="170"/>
        <end position="340"/>
    </location>
</feature>
<evidence type="ECO:0008006" key="13">
    <source>
        <dbReference type="Google" id="ProtNLM"/>
    </source>
</evidence>
<dbReference type="InterPro" id="IPR058922">
    <property type="entry name" value="WHD_DRP"/>
</dbReference>
<dbReference type="GO" id="GO:0005524">
    <property type="term" value="F:ATP binding"/>
    <property type="evidence" value="ECO:0007669"/>
    <property type="project" value="UniProtKB-KW"/>
</dbReference>
<dbReference type="InterPro" id="IPR038005">
    <property type="entry name" value="RX-like_CC"/>
</dbReference>
<dbReference type="InterPro" id="IPR032675">
    <property type="entry name" value="LRR_dom_sf"/>
</dbReference>
<feature type="coiled-coil region" evidence="6">
    <location>
        <begin position="234"/>
        <end position="266"/>
    </location>
</feature>
<dbReference type="PRINTS" id="PR00364">
    <property type="entry name" value="DISEASERSIST"/>
</dbReference>
<gene>
    <name evidence="11" type="ORF">SO802_008756</name>
</gene>